<dbReference type="PANTHER" id="PTHR10913">
    <property type="entry name" value="FOLLISTATIN-RELATED"/>
    <property type="match status" value="1"/>
</dbReference>
<dbReference type="FunFam" id="3.30.60.30:FF:000035">
    <property type="entry name" value="Serine protease inhibitor dipetalogastin"/>
    <property type="match status" value="1"/>
</dbReference>
<dbReference type="Pfam" id="PF07648">
    <property type="entry name" value="Kazal_2"/>
    <property type="match status" value="7"/>
</dbReference>
<proteinExistence type="predicted"/>
<organism evidence="3 4">
    <name type="scientific">Ranatra chinensis</name>
    <dbReference type="NCBI Taxonomy" id="642074"/>
    <lineage>
        <taxon>Eukaryota</taxon>
        <taxon>Metazoa</taxon>
        <taxon>Ecdysozoa</taxon>
        <taxon>Arthropoda</taxon>
        <taxon>Hexapoda</taxon>
        <taxon>Insecta</taxon>
        <taxon>Pterygota</taxon>
        <taxon>Neoptera</taxon>
        <taxon>Paraneoptera</taxon>
        <taxon>Hemiptera</taxon>
        <taxon>Heteroptera</taxon>
        <taxon>Panheteroptera</taxon>
        <taxon>Nepomorpha</taxon>
        <taxon>Nepidae</taxon>
        <taxon>Ranatrinae</taxon>
        <taxon>Ranatra</taxon>
    </lineage>
</organism>
<evidence type="ECO:0000313" key="3">
    <source>
        <dbReference type="EMBL" id="KAL1115303.1"/>
    </source>
</evidence>
<dbReference type="FunFam" id="3.30.60.30:FF:000042">
    <property type="entry name" value="Serine protease inhibitor dipetalogastin"/>
    <property type="match status" value="1"/>
</dbReference>
<dbReference type="Pfam" id="PF00050">
    <property type="entry name" value="Kazal_1"/>
    <property type="match status" value="1"/>
</dbReference>
<dbReference type="InterPro" id="IPR050653">
    <property type="entry name" value="Prot_Inhib_GrowthFact_Antg"/>
</dbReference>
<keyword evidence="1" id="KW-1015">Disulfide bond</keyword>
<dbReference type="PANTHER" id="PTHR10913:SF79">
    <property type="entry name" value="GH09510P"/>
    <property type="match status" value="1"/>
</dbReference>
<evidence type="ECO:0000259" key="2">
    <source>
        <dbReference type="PROSITE" id="PS51465"/>
    </source>
</evidence>
<feature type="domain" description="Kazal-like" evidence="2">
    <location>
        <begin position="301"/>
        <end position="354"/>
    </location>
</feature>
<gene>
    <name evidence="3" type="ORF">AAG570_007334</name>
</gene>
<dbReference type="InterPro" id="IPR002350">
    <property type="entry name" value="Kazal_dom"/>
</dbReference>
<protein>
    <recommendedName>
        <fullName evidence="2">Kazal-like domain-containing protein</fullName>
    </recommendedName>
</protein>
<sequence length="463" mass="51161">MKKKTCGKGVTLSDSSSGLCSRANGSSCDHRCGKERDPVCATDGRTYLNKCKLQVEICRVGIALSHLGPCNNISAHRENCPVDCGQAPQDGPVCGSDGNVYQNTCVMKLITCGQGVVRTNKKHCQTTRHCRESCWRNAKPTCGSDGVVYSNACKMKSKNCGKHVFEVPMAYCLSQERTNSGAGKDDACPTSCDNVPDGKQVCASDGNVYESECEMNMINCGSVAQSLCRTHRLRSKRRVYKVDLEKCRTRLAKCGKNQCSKQEYDPVCGSDAKTYNSSCWMQKATCLKGIQLAHLGECARLTQQEDCPEECDKLEVNPVCGSDGNVYRTECELKKATCGQRVVVVPLHHCPTTAACQLECPDTREFVCGSDNKFYKNQCEMRRENCGKHVFVVPMKRCLAGFQFRGCQKICPPHYDPICGSDNKTYSNDCFLDIENCRSRSLVSKKHHGVCGQPIPETKNYLY</sequence>
<feature type="domain" description="Kazal-like" evidence="2">
    <location>
        <begin position="22"/>
        <end position="72"/>
    </location>
</feature>
<evidence type="ECO:0000313" key="4">
    <source>
        <dbReference type="Proteomes" id="UP001558652"/>
    </source>
</evidence>
<accession>A0ABD0YAQ8</accession>
<feature type="domain" description="Kazal-like" evidence="2">
    <location>
        <begin position="248"/>
        <end position="300"/>
    </location>
</feature>
<dbReference type="PROSITE" id="PS51465">
    <property type="entry name" value="KAZAL_2"/>
    <property type="match status" value="5"/>
</dbReference>
<dbReference type="CDD" id="cd00104">
    <property type="entry name" value="KAZAL_FS"/>
    <property type="match status" value="6"/>
</dbReference>
<reference evidence="3 4" key="1">
    <citation type="submission" date="2024-07" db="EMBL/GenBank/DDBJ databases">
        <title>Chromosome-level genome assembly of the water stick insect Ranatra chinensis (Heteroptera: Nepidae).</title>
        <authorList>
            <person name="Liu X."/>
        </authorList>
    </citation>
    <scope>NUCLEOTIDE SEQUENCE [LARGE SCALE GENOMIC DNA]</scope>
    <source>
        <strain evidence="3">Cailab_2021Rc</strain>
        <tissue evidence="3">Muscle</tissue>
    </source>
</reference>
<dbReference type="SUPFAM" id="SSF100895">
    <property type="entry name" value="Kazal-type serine protease inhibitors"/>
    <property type="match status" value="8"/>
</dbReference>
<dbReference type="InterPro" id="IPR036058">
    <property type="entry name" value="Kazal_dom_sf"/>
</dbReference>
<dbReference type="EMBL" id="JBFDAA010000020">
    <property type="protein sequence ID" value="KAL1115303.1"/>
    <property type="molecule type" value="Genomic_DNA"/>
</dbReference>
<keyword evidence="4" id="KW-1185">Reference proteome</keyword>
<dbReference type="Proteomes" id="UP001558652">
    <property type="component" value="Unassembled WGS sequence"/>
</dbReference>
<name>A0ABD0YAQ8_9HEMI</name>
<dbReference type="FunFam" id="3.30.60.30:FF:000044">
    <property type="entry name" value="Serine protease inhibitor dipetalogastin"/>
    <property type="match status" value="1"/>
</dbReference>
<comment type="caution">
    <text evidence="3">The sequence shown here is derived from an EMBL/GenBank/DDBJ whole genome shotgun (WGS) entry which is preliminary data.</text>
</comment>
<dbReference type="SMART" id="SM00280">
    <property type="entry name" value="KAZAL"/>
    <property type="match status" value="8"/>
</dbReference>
<dbReference type="Gene3D" id="3.30.60.30">
    <property type="match status" value="8"/>
</dbReference>
<feature type="domain" description="Kazal-like" evidence="2">
    <location>
        <begin position="401"/>
        <end position="453"/>
    </location>
</feature>
<feature type="domain" description="Kazal-like" evidence="2">
    <location>
        <begin position="74"/>
        <end position="126"/>
    </location>
</feature>
<dbReference type="FunFam" id="3.30.60.30:FF:000045">
    <property type="entry name" value="Serine protease inhibitor dipetalogastin"/>
    <property type="match status" value="1"/>
</dbReference>
<evidence type="ECO:0000256" key="1">
    <source>
        <dbReference type="ARBA" id="ARBA00023157"/>
    </source>
</evidence>
<dbReference type="AlphaFoldDB" id="A0ABD0YAQ8"/>